<dbReference type="RefSeq" id="WP_170264261.1">
    <property type="nucleotide sequence ID" value="NZ_JABELX010000007.1"/>
</dbReference>
<accession>A0A849C7N8</accession>
<feature type="domain" description="Methyltransferase" evidence="1">
    <location>
        <begin position="46"/>
        <end position="145"/>
    </location>
</feature>
<dbReference type="GO" id="GO:0008168">
    <property type="term" value="F:methyltransferase activity"/>
    <property type="evidence" value="ECO:0007669"/>
    <property type="project" value="UniProtKB-KW"/>
</dbReference>
<gene>
    <name evidence="2" type="ORF">HLB23_21100</name>
</gene>
<keyword evidence="2" id="KW-0489">Methyltransferase</keyword>
<evidence type="ECO:0000259" key="1">
    <source>
        <dbReference type="Pfam" id="PF13649"/>
    </source>
</evidence>
<name>A0A849C7N8_9NOCA</name>
<dbReference type="Proteomes" id="UP000586827">
    <property type="component" value="Unassembled WGS sequence"/>
</dbReference>
<dbReference type="GO" id="GO:0032259">
    <property type="term" value="P:methylation"/>
    <property type="evidence" value="ECO:0007669"/>
    <property type="project" value="UniProtKB-KW"/>
</dbReference>
<dbReference type="SUPFAM" id="SSF53335">
    <property type="entry name" value="S-adenosyl-L-methionine-dependent methyltransferases"/>
    <property type="match status" value="1"/>
</dbReference>
<dbReference type="AlphaFoldDB" id="A0A849C7N8"/>
<evidence type="ECO:0000313" key="3">
    <source>
        <dbReference type="Proteomes" id="UP000586827"/>
    </source>
</evidence>
<dbReference type="CDD" id="cd02440">
    <property type="entry name" value="AdoMet_MTases"/>
    <property type="match status" value="1"/>
</dbReference>
<sequence length="208" mass="22314">MRRFAHQLGHPTGVAGSLVGRLLDRANRGPVTGSVEALGVESGTAVADIGFGGGLGLRQLIDKVGPQGATHGIDISTRAMSDARRRFRREIAERRLHLTQAPMDRIPLPGNSLDRAMTVNTLYYVPDEDLRPSIDELARVLRPSGRLVVGLGDPDFMATLPFSAGLRLRPLDEVVTAIVAAGLVVVDHRRVGTSDRAFHVFAAEPSKG</sequence>
<dbReference type="InterPro" id="IPR041698">
    <property type="entry name" value="Methyltransf_25"/>
</dbReference>
<dbReference type="EMBL" id="JABELX010000007">
    <property type="protein sequence ID" value="NNH72325.1"/>
    <property type="molecule type" value="Genomic_DNA"/>
</dbReference>
<evidence type="ECO:0000313" key="2">
    <source>
        <dbReference type="EMBL" id="NNH72325.1"/>
    </source>
</evidence>
<dbReference type="Pfam" id="PF13649">
    <property type="entry name" value="Methyltransf_25"/>
    <property type="match status" value="1"/>
</dbReference>
<dbReference type="Gene3D" id="3.40.50.150">
    <property type="entry name" value="Vaccinia Virus protein VP39"/>
    <property type="match status" value="1"/>
</dbReference>
<dbReference type="InterPro" id="IPR029063">
    <property type="entry name" value="SAM-dependent_MTases_sf"/>
</dbReference>
<reference evidence="2 3" key="1">
    <citation type="submission" date="2020-05" db="EMBL/GenBank/DDBJ databases">
        <title>MicrobeNet Type strains.</title>
        <authorList>
            <person name="Nicholson A.C."/>
        </authorList>
    </citation>
    <scope>NUCLEOTIDE SEQUENCE [LARGE SCALE GENOMIC DNA]</scope>
    <source>
        <strain evidence="2 3">JCM 3224</strain>
    </source>
</reference>
<keyword evidence="2" id="KW-0808">Transferase</keyword>
<comment type="caution">
    <text evidence="2">The sequence shown here is derived from an EMBL/GenBank/DDBJ whole genome shotgun (WGS) entry which is preliminary data.</text>
</comment>
<protein>
    <submittedName>
        <fullName evidence="2">Class I SAM-dependent methyltransferase</fullName>
    </submittedName>
</protein>
<keyword evidence="3" id="KW-1185">Reference proteome</keyword>
<proteinExistence type="predicted"/>
<organism evidence="2 3">
    <name type="scientific">Nocardia uniformis</name>
    <dbReference type="NCBI Taxonomy" id="53432"/>
    <lineage>
        <taxon>Bacteria</taxon>
        <taxon>Bacillati</taxon>
        <taxon>Actinomycetota</taxon>
        <taxon>Actinomycetes</taxon>
        <taxon>Mycobacteriales</taxon>
        <taxon>Nocardiaceae</taxon>
        <taxon>Nocardia</taxon>
    </lineage>
</organism>